<dbReference type="PANTHER" id="PTHR39697:SF2">
    <property type="entry name" value="CYANOVIRIN-N DOMAIN-CONTAINING PROTEIN"/>
    <property type="match status" value="1"/>
</dbReference>
<reference evidence="2" key="1">
    <citation type="submission" date="2021-03" db="EMBL/GenBank/DDBJ databases">
        <authorList>
            <person name="Tagirdzhanova G."/>
        </authorList>
    </citation>
    <scope>NUCLEOTIDE SEQUENCE</scope>
</reference>
<gene>
    <name evidence="2" type="ORF">GOMPHAMPRED_007113</name>
</gene>
<dbReference type="InterPro" id="IPR008999">
    <property type="entry name" value="Actin-crosslinking"/>
</dbReference>
<dbReference type="PANTHER" id="PTHR39697">
    <property type="entry name" value="RICIN B LECTIN DOMAIN-CONTAINING PROTEIN-RELATED"/>
    <property type="match status" value="1"/>
</dbReference>
<sequence>MLASEEDAASSLEPATPTSSSTISNRDSTNTDRGNASAVPFEGNTYIICERSNSKAIAQRRDKTLYLRSSLVPHDDSAHWLCTNSRGYFVFQNLHTGCYLGHERGNGITGQATSIRGWELFIIRRHPRGGCQLLTKYGWDVLWAVTVEQGELRRQEATSDTYIWDFMEV</sequence>
<dbReference type="SUPFAM" id="SSF50405">
    <property type="entry name" value="Actin-crosslinking proteins"/>
    <property type="match status" value="1"/>
</dbReference>
<name>A0A8H3ITL1_9LECA</name>
<organism evidence="2 3">
    <name type="scientific">Gomphillus americanus</name>
    <dbReference type="NCBI Taxonomy" id="1940652"/>
    <lineage>
        <taxon>Eukaryota</taxon>
        <taxon>Fungi</taxon>
        <taxon>Dikarya</taxon>
        <taxon>Ascomycota</taxon>
        <taxon>Pezizomycotina</taxon>
        <taxon>Lecanoromycetes</taxon>
        <taxon>OSLEUM clade</taxon>
        <taxon>Ostropomycetidae</taxon>
        <taxon>Ostropales</taxon>
        <taxon>Graphidaceae</taxon>
        <taxon>Gomphilloideae</taxon>
        <taxon>Gomphillus</taxon>
    </lineage>
</organism>
<dbReference type="Proteomes" id="UP000664169">
    <property type="component" value="Unassembled WGS sequence"/>
</dbReference>
<evidence type="ECO:0000256" key="1">
    <source>
        <dbReference type="SAM" id="MobiDB-lite"/>
    </source>
</evidence>
<feature type="region of interest" description="Disordered" evidence="1">
    <location>
        <begin position="1"/>
        <end position="37"/>
    </location>
</feature>
<keyword evidence="3" id="KW-1185">Reference proteome</keyword>
<dbReference type="AlphaFoldDB" id="A0A8H3ITL1"/>
<accession>A0A8H3ITL1</accession>
<evidence type="ECO:0000313" key="2">
    <source>
        <dbReference type="EMBL" id="CAF9932980.1"/>
    </source>
</evidence>
<comment type="caution">
    <text evidence="2">The sequence shown here is derived from an EMBL/GenBank/DDBJ whole genome shotgun (WGS) entry which is preliminary data.</text>
</comment>
<evidence type="ECO:0000313" key="3">
    <source>
        <dbReference type="Proteomes" id="UP000664169"/>
    </source>
</evidence>
<feature type="compositionally biased region" description="Polar residues" evidence="1">
    <location>
        <begin position="16"/>
        <end position="34"/>
    </location>
</feature>
<dbReference type="EMBL" id="CAJPDQ010000050">
    <property type="protein sequence ID" value="CAF9932980.1"/>
    <property type="molecule type" value="Genomic_DNA"/>
</dbReference>
<dbReference type="OrthoDB" id="5289641at2759"/>
<protein>
    <submittedName>
        <fullName evidence="2">Uncharacterized protein</fullName>
    </submittedName>
</protein>
<proteinExistence type="predicted"/>